<dbReference type="GO" id="GO:0046872">
    <property type="term" value="F:metal ion binding"/>
    <property type="evidence" value="ECO:0007669"/>
    <property type="project" value="UniProtKB-KW"/>
</dbReference>
<evidence type="ECO:0000256" key="4">
    <source>
        <dbReference type="ARBA" id="ARBA00023239"/>
    </source>
</evidence>
<keyword evidence="9" id="KW-1185">Reference proteome</keyword>
<dbReference type="SUPFAM" id="SSF51316">
    <property type="entry name" value="Mss4-like"/>
    <property type="match status" value="1"/>
</dbReference>
<dbReference type="Proteomes" id="UP000544107">
    <property type="component" value="Unassembled WGS sequence"/>
</dbReference>
<dbReference type="OrthoDB" id="9807246at2"/>
<dbReference type="PANTHER" id="PTHR33337">
    <property type="entry name" value="GFA DOMAIN-CONTAINING PROTEIN"/>
    <property type="match status" value="1"/>
</dbReference>
<feature type="domain" description="CENP-V/GFA" evidence="6">
    <location>
        <begin position="6"/>
        <end position="113"/>
    </location>
</feature>
<dbReference type="Pfam" id="PF04828">
    <property type="entry name" value="GFA"/>
    <property type="match status" value="1"/>
</dbReference>
<keyword evidence="3" id="KW-0862">Zinc</keyword>
<protein>
    <submittedName>
        <fullName evidence="8">Aldehyde-activating protein</fullName>
    </submittedName>
</protein>
<reference evidence="7 10" key="2">
    <citation type="submission" date="2020-08" db="EMBL/GenBank/DDBJ databases">
        <title>Genomic Encyclopedia of Type Strains, Phase IV (KMG-IV): sequencing the most valuable type-strain genomes for metagenomic binning, comparative biology and taxonomic classification.</title>
        <authorList>
            <person name="Goeker M."/>
        </authorList>
    </citation>
    <scope>NUCLEOTIDE SEQUENCE [LARGE SCALE GENOMIC DNA]</scope>
    <source>
        <strain evidence="7 10">DSM 100021</strain>
    </source>
</reference>
<dbReference type="STRING" id="887144.BJF91_04270"/>
<dbReference type="RefSeq" id="WP_075616797.1">
    <property type="nucleotide sequence ID" value="NZ_JACIED010000002.1"/>
</dbReference>
<evidence type="ECO:0000313" key="9">
    <source>
        <dbReference type="Proteomes" id="UP000185598"/>
    </source>
</evidence>
<evidence type="ECO:0000256" key="1">
    <source>
        <dbReference type="ARBA" id="ARBA00005495"/>
    </source>
</evidence>
<evidence type="ECO:0000313" key="10">
    <source>
        <dbReference type="Proteomes" id="UP000544107"/>
    </source>
</evidence>
<keyword evidence="4" id="KW-0456">Lyase</keyword>
<feature type="compositionally biased region" description="Basic and acidic residues" evidence="5">
    <location>
        <begin position="142"/>
        <end position="153"/>
    </location>
</feature>
<dbReference type="PROSITE" id="PS51891">
    <property type="entry name" value="CENP_V_GFA"/>
    <property type="match status" value="1"/>
</dbReference>
<evidence type="ECO:0000256" key="2">
    <source>
        <dbReference type="ARBA" id="ARBA00022723"/>
    </source>
</evidence>
<proteinExistence type="inferred from homology"/>
<comment type="similarity">
    <text evidence="1">Belongs to the Gfa family.</text>
</comment>
<organism evidence="8 9">
    <name type="scientific">Allorhizobium taibaishanense</name>
    <dbReference type="NCBI Taxonomy" id="887144"/>
    <lineage>
        <taxon>Bacteria</taxon>
        <taxon>Pseudomonadati</taxon>
        <taxon>Pseudomonadota</taxon>
        <taxon>Alphaproteobacteria</taxon>
        <taxon>Hyphomicrobiales</taxon>
        <taxon>Rhizobiaceae</taxon>
        <taxon>Rhizobium/Agrobacterium group</taxon>
        <taxon>Allorhizobium</taxon>
    </lineage>
</organism>
<evidence type="ECO:0000256" key="3">
    <source>
        <dbReference type="ARBA" id="ARBA00022833"/>
    </source>
</evidence>
<accession>A0A1Q8ZZ57</accession>
<evidence type="ECO:0000259" key="6">
    <source>
        <dbReference type="PROSITE" id="PS51891"/>
    </source>
</evidence>
<dbReference type="EMBL" id="MKIN01000027">
    <property type="protein sequence ID" value="OLP47622.1"/>
    <property type="molecule type" value="Genomic_DNA"/>
</dbReference>
<dbReference type="Gene3D" id="3.90.1590.10">
    <property type="entry name" value="glutathione-dependent formaldehyde- activating enzyme (gfa)"/>
    <property type="match status" value="1"/>
</dbReference>
<dbReference type="EMBL" id="JACIED010000002">
    <property type="protein sequence ID" value="MBB4007420.1"/>
    <property type="molecule type" value="Genomic_DNA"/>
</dbReference>
<name>A0A1Q8ZZ57_9HYPH</name>
<evidence type="ECO:0000256" key="5">
    <source>
        <dbReference type="SAM" id="MobiDB-lite"/>
    </source>
</evidence>
<comment type="caution">
    <text evidence="8">The sequence shown here is derived from an EMBL/GenBank/DDBJ whole genome shotgun (WGS) entry which is preliminary data.</text>
</comment>
<keyword evidence="2" id="KW-0479">Metal-binding</keyword>
<dbReference type="InterPro" id="IPR011057">
    <property type="entry name" value="Mss4-like_sf"/>
</dbReference>
<reference evidence="8 9" key="1">
    <citation type="submission" date="2016-09" db="EMBL/GenBank/DDBJ databases">
        <title>Rhizobium oryziradicis sp. nov., isolated from the root of rice.</title>
        <authorList>
            <person name="Zhao J."/>
            <person name="Zhang X."/>
        </authorList>
    </citation>
    <scope>NUCLEOTIDE SEQUENCE [LARGE SCALE GENOMIC DNA]</scope>
    <source>
        <strain evidence="8 9">14971</strain>
    </source>
</reference>
<evidence type="ECO:0000313" key="7">
    <source>
        <dbReference type="EMBL" id="MBB4007420.1"/>
    </source>
</evidence>
<dbReference type="InterPro" id="IPR006913">
    <property type="entry name" value="CENP-V/GFA"/>
</dbReference>
<dbReference type="PANTHER" id="PTHR33337:SF40">
    <property type="entry name" value="CENP-V_GFA DOMAIN-CONTAINING PROTEIN-RELATED"/>
    <property type="match status" value="1"/>
</dbReference>
<dbReference type="GO" id="GO:0016846">
    <property type="term" value="F:carbon-sulfur lyase activity"/>
    <property type="evidence" value="ECO:0007669"/>
    <property type="project" value="InterPro"/>
</dbReference>
<feature type="region of interest" description="Disordered" evidence="5">
    <location>
        <begin position="141"/>
        <end position="168"/>
    </location>
</feature>
<evidence type="ECO:0000313" key="8">
    <source>
        <dbReference type="EMBL" id="OLP47622.1"/>
    </source>
</evidence>
<sequence>MREQIHSGGCQCGAIRYRATGAVGNPHVCHCRMCQKASGNYFLPLGSIKRERFTLVRGEPQWFHSSDLVKRGFCAHCGTPLFFDVPEADFINITLGSLDDPTTVKPVEQANLDSKMPWFADLDRLPVEAREASTDWLAKVGESQHQHPDHDTADWPMDWPQHQGSPHD</sequence>
<dbReference type="AlphaFoldDB" id="A0A1Q8ZZ57"/>
<dbReference type="Proteomes" id="UP000185598">
    <property type="component" value="Unassembled WGS sequence"/>
</dbReference>
<gene>
    <name evidence="8" type="ORF">BJF91_04270</name>
    <name evidence="7" type="ORF">GGQ71_001683</name>
</gene>